<dbReference type="Gene3D" id="3.30.565.10">
    <property type="entry name" value="Histidine kinase-like ATPase, C-terminal domain"/>
    <property type="match status" value="1"/>
</dbReference>
<keyword evidence="10 14" id="KW-1133">Transmembrane helix</keyword>
<reference evidence="17" key="1">
    <citation type="journal article" date="2019" name="Int. J. Syst. Evol. Microbiol.">
        <title>The Global Catalogue of Microorganisms (GCM) 10K type strain sequencing project: providing services to taxonomists for standard genome sequencing and annotation.</title>
        <authorList>
            <consortium name="The Broad Institute Genomics Platform"/>
            <consortium name="The Broad Institute Genome Sequencing Center for Infectious Disease"/>
            <person name="Wu L."/>
            <person name="Ma J."/>
        </authorList>
    </citation>
    <scope>NUCLEOTIDE SEQUENCE [LARGE SCALE GENOMIC DNA]</scope>
    <source>
        <strain evidence="17">CCM 8749</strain>
    </source>
</reference>
<comment type="catalytic activity">
    <reaction evidence="1">
        <text>ATP + protein L-histidine = ADP + protein N-phospho-L-histidine.</text>
        <dbReference type="EC" id="2.7.13.3"/>
    </reaction>
</comment>
<evidence type="ECO:0000313" key="16">
    <source>
        <dbReference type="EMBL" id="MFC5988955.1"/>
    </source>
</evidence>
<dbReference type="GO" id="GO:0016301">
    <property type="term" value="F:kinase activity"/>
    <property type="evidence" value="ECO:0007669"/>
    <property type="project" value="UniProtKB-KW"/>
</dbReference>
<dbReference type="Pfam" id="PF02518">
    <property type="entry name" value="HATPase_c"/>
    <property type="match status" value="1"/>
</dbReference>
<dbReference type="InterPro" id="IPR003594">
    <property type="entry name" value="HATPase_dom"/>
</dbReference>
<dbReference type="PANTHER" id="PTHR45453:SF2">
    <property type="entry name" value="HISTIDINE KINASE"/>
    <property type="match status" value="1"/>
</dbReference>
<feature type="transmembrane region" description="Helical" evidence="14">
    <location>
        <begin position="12"/>
        <end position="30"/>
    </location>
</feature>
<comment type="subcellular location">
    <subcellularLocation>
        <location evidence="2">Cell membrane</location>
        <topology evidence="2">Multi-pass membrane protein</topology>
    </subcellularLocation>
</comment>
<evidence type="ECO:0000256" key="10">
    <source>
        <dbReference type="ARBA" id="ARBA00022989"/>
    </source>
</evidence>
<dbReference type="InterPro" id="IPR050351">
    <property type="entry name" value="BphY/WalK/GraS-like"/>
</dbReference>
<dbReference type="InterPro" id="IPR005467">
    <property type="entry name" value="His_kinase_dom"/>
</dbReference>
<dbReference type="PANTHER" id="PTHR45453">
    <property type="entry name" value="PHOSPHATE REGULON SENSOR PROTEIN PHOR"/>
    <property type="match status" value="1"/>
</dbReference>
<keyword evidence="5" id="KW-0808">Transferase</keyword>
<dbReference type="EC" id="2.7.13.3" evidence="3"/>
<keyword evidence="6 14" id="KW-0812">Transmembrane</keyword>
<feature type="coiled-coil region" evidence="13">
    <location>
        <begin position="75"/>
        <end position="109"/>
    </location>
</feature>
<gene>
    <name evidence="16" type="ORF">ACFPXP_21335</name>
</gene>
<dbReference type="Proteomes" id="UP001596250">
    <property type="component" value="Unassembled WGS sequence"/>
</dbReference>
<dbReference type="RefSeq" id="WP_379896487.1">
    <property type="nucleotide sequence ID" value="NZ_CBCSCT010000005.1"/>
</dbReference>
<organism evidence="16 17">
    <name type="scientific">Marinicrinis lubricantis</name>
    <dbReference type="NCBI Taxonomy" id="2086470"/>
    <lineage>
        <taxon>Bacteria</taxon>
        <taxon>Bacillati</taxon>
        <taxon>Bacillota</taxon>
        <taxon>Bacilli</taxon>
        <taxon>Bacillales</taxon>
        <taxon>Paenibacillaceae</taxon>
    </lineage>
</organism>
<keyword evidence="8 16" id="KW-0418">Kinase</keyword>
<evidence type="ECO:0000256" key="14">
    <source>
        <dbReference type="SAM" id="Phobius"/>
    </source>
</evidence>
<evidence type="ECO:0000256" key="3">
    <source>
        <dbReference type="ARBA" id="ARBA00012438"/>
    </source>
</evidence>
<accession>A0ABW1IV43</accession>
<comment type="caution">
    <text evidence="16">The sequence shown here is derived from an EMBL/GenBank/DDBJ whole genome shotgun (WGS) entry which is preliminary data.</text>
</comment>
<evidence type="ECO:0000256" key="7">
    <source>
        <dbReference type="ARBA" id="ARBA00022741"/>
    </source>
</evidence>
<evidence type="ECO:0000259" key="15">
    <source>
        <dbReference type="PROSITE" id="PS50109"/>
    </source>
</evidence>
<dbReference type="SUPFAM" id="SSF47384">
    <property type="entry name" value="Homodimeric domain of signal transducing histidine kinase"/>
    <property type="match status" value="1"/>
</dbReference>
<dbReference type="InterPro" id="IPR003661">
    <property type="entry name" value="HisK_dim/P_dom"/>
</dbReference>
<keyword evidence="9" id="KW-0067">ATP-binding</keyword>
<dbReference type="SUPFAM" id="SSF55874">
    <property type="entry name" value="ATPase domain of HSP90 chaperone/DNA topoisomerase II/histidine kinase"/>
    <property type="match status" value="1"/>
</dbReference>
<name>A0ABW1IV43_9BACL</name>
<feature type="domain" description="Histidine kinase" evidence="15">
    <location>
        <begin position="116"/>
        <end position="319"/>
    </location>
</feature>
<evidence type="ECO:0000256" key="1">
    <source>
        <dbReference type="ARBA" id="ARBA00000085"/>
    </source>
</evidence>
<protein>
    <recommendedName>
        <fullName evidence="3">histidine kinase</fullName>
        <ecNumber evidence="3">2.7.13.3</ecNumber>
    </recommendedName>
</protein>
<evidence type="ECO:0000256" key="12">
    <source>
        <dbReference type="ARBA" id="ARBA00023136"/>
    </source>
</evidence>
<evidence type="ECO:0000256" key="6">
    <source>
        <dbReference type="ARBA" id="ARBA00022692"/>
    </source>
</evidence>
<evidence type="ECO:0000256" key="9">
    <source>
        <dbReference type="ARBA" id="ARBA00022840"/>
    </source>
</evidence>
<keyword evidence="17" id="KW-1185">Reference proteome</keyword>
<dbReference type="EMBL" id="JBHSQV010000186">
    <property type="protein sequence ID" value="MFC5988955.1"/>
    <property type="molecule type" value="Genomic_DNA"/>
</dbReference>
<keyword evidence="4" id="KW-1003">Cell membrane</keyword>
<keyword evidence="11" id="KW-0902">Two-component regulatory system</keyword>
<keyword evidence="13" id="KW-0175">Coiled coil</keyword>
<dbReference type="SMART" id="SM00387">
    <property type="entry name" value="HATPase_c"/>
    <property type="match status" value="1"/>
</dbReference>
<dbReference type="CDD" id="cd00082">
    <property type="entry name" value="HisKA"/>
    <property type="match status" value="1"/>
</dbReference>
<keyword evidence="12 14" id="KW-0472">Membrane</keyword>
<evidence type="ECO:0000256" key="5">
    <source>
        <dbReference type="ARBA" id="ARBA00022679"/>
    </source>
</evidence>
<dbReference type="PROSITE" id="PS50109">
    <property type="entry name" value="HIS_KIN"/>
    <property type="match status" value="1"/>
</dbReference>
<evidence type="ECO:0000256" key="11">
    <source>
        <dbReference type="ARBA" id="ARBA00023012"/>
    </source>
</evidence>
<evidence type="ECO:0000256" key="2">
    <source>
        <dbReference type="ARBA" id="ARBA00004651"/>
    </source>
</evidence>
<evidence type="ECO:0000313" key="17">
    <source>
        <dbReference type="Proteomes" id="UP001596250"/>
    </source>
</evidence>
<evidence type="ECO:0000256" key="13">
    <source>
        <dbReference type="SAM" id="Coils"/>
    </source>
</evidence>
<keyword evidence="7" id="KW-0547">Nucleotide-binding</keyword>
<proteinExistence type="predicted"/>
<feature type="transmembrane region" description="Helical" evidence="14">
    <location>
        <begin position="42"/>
        <end position="61"/>
    </location>
</feature>
<evidence type="ECO:0000256" key="4">
    <source>
        <dbReference type="ARBA" id="ARBA00022475"/>
    </source>
</evidence>
<sequence>MTFWRFLKYEKPYLLLTAAQLLVMSMVFYFDPRMSWQWDSFLYAFALSSLLLGAFFIYRYMRSSQAIRRMHEEDTTNLSLEAEAYRLAMEQMEKQHIRTMNLIHEKQNEYYNFIVTWFHEIKTPIAVLRLIQKTEANAQSIDEEITRIEHYVDQALYYAKLDSFNQDYSIVSCDLERLMKNVVKQHSKTFFSKNIRVVLHTEPISVQSDSKWLQFIINQLLTNSLKYTESGGEITIQTRMAAKEKQLIIRDGGIGIEPQDLPRIFNLGFTGTNGRIFTKSTGMGLYLAQELSKKLGHYITCSSVSGTGSFTEMTIHFPNHDDPFLSTLKDTDRPT</sequence>
<dbReference type="InterPro" id="IPR036097">
    <property type="entry name" value="HisK_dim/P_sf"/>
</dbReference>
<dbReference type="InterPro" id="IPR036890">
    <property type="entry name" value="HATPase_C_sf"/>
</dbReference>
<evidence type="ECO:0000256" key="8">
    <source>
        <dbReference type="ARBA" id="ARBA00022777"/>
    </source>
</evidence>